<dbReference type="EnsemblPlants" id="AET6Gv20696000.7">
    <property type="protein sequence ID" value="AET6Gv20696000.7"/>
    <property type="gene ID" value="AET6Gv20696000"/>
</dbReference>
<evidence type="ECO:0000313" key="2">
    <source>
        <dbReference type="Proteomes" id="UP000015105"/>
    </source>
</evidence>
<reference evidence="1" key="3">
    <citation type="journal article" date="2017" name="Nature">
        <title>Genome sequence of the progenitor of the wheat D genome Aegilops tauschii.</title>
        <authorList>
            <person name="Luo M.C."/>
            <person name="Gu Y.Q."/>
            <person name="Puiu D."/>
            <person name="Wang H."/>
            <person name="Twardziok S.O."/>
            <person name="Deal K.R."/>
            <person name="Huo N."/>
            <person name="Zhu T."/>
            <person name="Wang L."/>
            <person name="Wang Y."/>
            <person name="McGuire P.E."/>
            <person name="Liu S."/>
            <person name="Long H."/>
            <person name="Ramasamy R.K."/>
            <person name="Rodriguez J.C."/>
            <person name="Van S.L."/>
            <person name="Yuan L."/>
            <person name="Wang Z."/>
            <person name="Xia Z."/>
            <person name="Xiao L."/>
            <person name="Anderson O.D."/>
            <person name="Ouyang S."/>
            <person name="Liang Y."/>
            <person name="Zimin A.V."/>
            <person name="Pertea G."/>
            <person name="Qi P."/>
            <person name="Bennetzen J.L."/>
            <person name="Dai X."/>
            <person name="Dawson M.W."/>
            <person name="Muller H.G."/>
            <person name="Kugler K."/>
            <person name="Rivarola-Duarte L."/>
            <person name="Spannagl M."/>
            <person name="Mayer K.F.X."/>
            <person name="Lu F.H."/>
            <person name="Bevan M.W."/>
            <person name="Leroy P."/>
            <person name="Li P."/>
            <person name="You F.M."/>
            <person name="Sun Q."/>
            <person name="Liu Z."/>
            <person name="Lyons E."/>
            <person name="Wicker T."/>
            <person name="Salzberg S.L."/>
            <person name="Devos K.M."/>
            <person name="Dvorak J."/>
        </authorList>
    </citation>
    <scope>NUCLEOTIDE SEQUENCE [LARGE SCALE GENOMIC DNA]</scope>
    <source>
        <strain evidence="1">cv. AL8/78</strain>
    </source>
</reference>
<dbReference type="Proteomes" id="UP000015105">
    <property type="component" value="Chromosome 6D"/>
</dbReference>
<protein>
    <submittedName>
        <fullName evidence="1">Uncharacterized protein</fullName>
    </submittedName>
</protein>
<reference evidence="1" key="5">
    <citation type="journal article" date="2021" name="G3 (Bethesda)">
        <title>Aegilops tauschii genome assembly Aet v5.0 features greater sequence contiguity and improved annotation.</title>
        <authorList>
            <person name="Wang L."/>
            <person name="Zhu T."/>
            <person name="Rodriguez J.C."/>
            <person name="Deal K.R."/>
            <person name="Dubcovsky J."/>
            <person name="McGuire P.E."/>
            <person name="Lux T."/>
            <person name="Spannagl M."/>
            <person name="Mayer K.F.X."/>
            <person name="Baldrich P."/>
            <person name="Meyers B.C."/>
            <person name="Huo N."/>
            <person name="Gu Y.Q."/>
            <person name="Zhou H."/>
            <person name="Devos K.M."/>
            <person name="Bennetzen J.L."/>
            <person name="Unver T."/>
            <person name="Budak H."/>
            <person name="Gulick P.J."/>
            <person name="Galiba G."/>
            <person name="Kalapos B."/>
            <person name="Nelson D.R."/>
            <person name="Li P."/>
            <person name="You F.M."/>
            <person name="Luo M.C."/>
            <person name="Dvorak J."/>
        </authorList>
    </citation>
    <scope>NUCLEOTIDE SEQUENCE [LARGE SCALE GENOMIC DNA]</scope>
    <source>
        <strain evidence="1">cv. AL8/78</strain>
    </source>
</reference>
<accession>A0A453PDF9</accession>
<reference evidence="1" key="4">
    <citation type="submission" date="2019-03" db="UniProtKB">
        <authorList>
            <consortium name="EnsemblPlants"/>
        </authorList>
    </citation>
    <scope>IDENTIFICATION</scope>
</reference>
<sequence length="125" mass="13813">MWGQAMSRLQVRAWCCGDGQQGRTRARAALLQEALQRDATEELQPPVSEAATVIWCLHSDGRQRRLPAACGDDTSMARRKAATGKDFCWNRRHVLLGPAGRCATTVTQGRRRCVGTGKTNSCNRQ</sequence>
<proteinExistence type="predicted"/>
<evidence type="ECO:0000313" key="1">
    <source>
        <dbReference type="EnsemblPlants" id="AET6Gv20696000.7"/>
    </source>
</evidence>
<name>A0A453PDF9_AEGTS</name>
<reference evidence="2" key="2">
    <citation type="journal article" date="2017" name="Nat. Plants">
        <title>The Aegilops tauschii genome reveals multiple impacts of transposons.</title>
        <authorList>
            <person name="Zhao G."/>
            <person name="Zou C."/>
            <person name="Li K."/>
            <person name="Wang K."/>
            <person name="Li T."/>
            <person name="Gao L."/>
            <person name="Zhang X."/>
            <person name="Wang H."/>
            <person name="Yang Z."/>
            <person name="Liu X."/>
            <person name="Jiang W."/>
            <person name="Mao L."/>
            <person name="Kong X."/>
            <person name="Jiao Y."/>
            <person name="Jia J."/>
        </authorList>
    </citation>
    <scope>NUCLEOTIDE SEQUENCE [LARGE SCALE GENOMIC DNA]</scope>
    <source>
        <strain evidence="2">cv. AL8/78</strain>
    </source>
</reference>
<dbReference type="Gramene" id="AET6Gv20696000.6">
    <property type="protein sequence ID" value="AET6Gv20696000.6"/>
    <property type="gene ID" value="AET6Gv20696000"/>
</dbReference>
<keyword evidence="2" id="KW-1185">Reference proteome</keyword>
<organism evidence="1 2">
    <name type="scientific">Aegilops tauschii subsp. strangulata</name>
    <name type="common">Goatgrass</name>
    <dbReference type="NCBI Taxonomy" id="200361"/>
    <lineage>
        <taxon>Eukaryota</taxon>
        <taxon>Viridiplantae</taxon>
        <taxon>Streptophyta</taxon>
        <taxon>Embryophyta</taxon>
        <taxon>Tracheophyta</taxon>
        <taxon>Spermatophyta</taxon>
        <taxon>Magnoliopsida</taxon>
        <taxon>Liliopsida</taxon>
        <taxon>Poales</taxon>
        <taxon>Poaceae</taxon>
        <taxon>BOP clade</taxon>
        <taxon>Pooideae</taxon>
        <taxon>Triticodae</taxon>
        <taxon>Triticeae</taxon>
        <taxon>Triticinae</taxon>
        <taxon>Aegilops</taxon>
    </lineage>
</organism>
<dbReference type="Gramene" id="AET6Gv20696000.7">
    <property type="protein sequence ID" value="AET6Gv20696000.7"/>
    <property type="gene ID" value="AET6Gv20696000"/>
</dbReference>
<dbReference type="AlphaFoldDB" id="A0A453PDF9"/>
<reference evidence="2" key="1">
    <citation type="journal article" date="2014" name="Science">
        <title>Ancient hybridizations among the ancestral genomes of bread wheat.</title>
        <authorList>
            <consortium name="International Wheat Genome Sequencing Consortium,"/>
            <person name="Marcussen T."/>
            <person name="Sandve S.R."/>
            <person name="Heier L."/>
            <person name="Spannagl M."/>
            <person name="Pfeifer M."/>
            <person name="Jakobsen K.S."/>
            <person name="Wulff B.B."/>
            <person name="Steuernagel B."/>
            <person name="Mayer K.F."/>
            <person name="Olsen O.A."/>
        </authorList>
    </citation>
    <scope>NUCLEOTIDE SEQUENCE [LARGE SCALE GENOMIC DNA]</scope>
    <source>
        <strain evidence="2">cv. AL8/78</strain>
    </source>
</reference>
<dbReference type="EnsemblPlants" id="AET6Gv20696000.6">
    <property type="protein sequence ID" value="AET6Gv20696000.6"/>
    <property type="gene ID" value="AET6Gv20696000"/>
</dbReference>